<dbReference type="AlphaFoldDB" id="A0ABD5LAN7"/>
<proteinExistence type="predicted"/>
<dbReference type="RefSeq" id="WP_095530579.1">
    <property type="nucleotide sequence ID" value="NZ_JAGSRH010000018.1"/>
</dbReference>
<dbReference type="EMBL" id="JAGSRH010000018">
    <property type="protein sequence ID" value="MER5077740.1"/>
    <property type="molecule type" value="Genomic_DNA"/>
</dbReference>
<gene>
    <name evidence="1" type="ORF">KDV35_12855</name>
</gene>
<sequence>MTNELFTDVNFLGLDAKERGVEHEILSLKELSHRYSFITFNKPDNGMNTDIIHNLLEELQNTLGIEFALNKLKSSLYKVSRKRKFHSYVSKYMDSNLRKQIKQQLRIKRSCYDKLYTHYCHIKKDHKKETIMMLPVLFGFDDARIYQPSFDLKFERTRPIQTWRIYKVVEELNKSFNKMLKKLSKRKAYSVFKACSHVVLLGERHIPYLQVIFYYVGKITDYFIRDMAREWCVVNKCGVWLDYVKFDDELPHDRDHNEELCQQGYYTEEQNQYQIKASIRNLILPFSDEYTDVLIPNEQDSRHERNANYILEKAMRGRIKIAPYFEDKKRKKFIRGIKNTTLYHLYYLEQVAKQFTKIPKVTGPTYKKFTYQKGYTPKKCNKS</sequence>
<organism evidence="1 2">
    <name type="scientific">Providencia stuartii</name>
    <dbReference type="NCBI Taxonomy" id="588"/>
    <lineage>
        <taxon>Bacteria</taxon>
        <taxon>Pseudomonadati</taxon>
        <taxon>Pseudomonadota</taxon>
        <taxon>Gammaproteobacteria</taxon>
        <taxon>Enterobacterales</taxon>
        <taxon>Morganellaceae</taxon>
        <taxon>Providencia</taxon>
    </lineage>
</organism>
<reference evidence="1 2" key="1">
    <citation type="submission" date="2021-04" db="EMBL/GenBank/DDBJ databases">
        <title>Determining the burden of carbapenem-resistant Enterobacterales from a tertiary public heath setting in Bangladesh: a clinical, epidemiological, and molecular study.</title>
        <authorList>
            <person name="Farzana R."/>
            <person name="Walsh T.R."/>
        </authorList>
    </citation>
    <scope>NUCLEOTIDE SEQUENCE [LARGE SCALE GENOMIC DNA]</scope>
    <source>
        <strain evidence="2">dmpro_s316</strain>
    </source>
</reference>
<name>A0ABD5LAN7_PROST</name>
<evidence type="ECO:0000313" key="2">
    <source>
        <dbReference type="Proteomes" id="UP001495779"/>
    </source>
</evidence>
<dbReference type="Proteomes" id="UP001495779">
    <property type="component" value="Unassembled WGS sequence"/>
</dbReference>
<protein>
    <submittedName>
        <fullName evidence="1">Uncharacterized protein</fullName>
    </submittedName>
</protein>
<evidence type="ECO:0000313" key="1">
    <source>
        <dbReference type="EMBL" id="MER5077740.1"/>
    </source>
</evidence>
<accession>A0ABD5LAN7</accession>
<comment type="caution">
    <text evidence="1">The sequence shown here is derived from an EMBL/GenBank/DDBJ whole genome shotgun (WGS) entry which is preliminary data.</text>
</comment>